<dbReference type="InterPro" id="IPR002321">
    <property type="entry name" value="Cyt_c_II"/>
</dbReference>
<dbReference type="Proteomes" id="UP001596303">
    <property type="component" value="Unassembled WGS sequence"/>
</dbReference>
<evidence type="ECO:0000313" key="3">
    <source>
        <dbReference type="Proteomes" id="UP001596303"/>
    </source>
</evidence>
<feature type="chain" id="PRO_5047265225" evidence="1">
    <location>
        <begin position="24"/>
        <end position="169"/>
    </location>
</feature>
<comment type="caution">
    <text evidence="2">The sequence shown here is derived from an EMBL/GenBank/DDBJ whole genome shotgun (WGS) entry which is preliminary data.</text>
</comment>
<dbReference type="PROSITE" id="PS51009">
    <property type="entry name" value="CYTCII"/>
    <property type="match status" value="1"/>
</dbReference>
<accession>A0ABW1S5T6</accession>
<dbReference type="SUPFAM" id="SSF47175">
    <property type="entry name" value="Cytochromes"/>
    <property type="match status" value="1"/>
</dbReference>
<dbReference type="RefSeq" id="WP_377375193.1">
    <property type="nucleotide sequence ID" value="NZ_JBHSSW010000003.1"/>
</dbReference>
<keyword evidence="1" id="KW-0732">Signal</keyword>
<evidence type="ECO:0000256" key="1">
    <source>
        <dbReference type="SAM" id="SignalP"/>
    </source>
</evidence>
<dbReference type="InterPro" id="IPR015984">
    <property type="entry name" value="Cyt_c_prime_subgr"/>
</dbReference>
<gene>
    <name evidence="2" type="ORF">ACFQDM_02890</name>
</gene>
<proteinExistence type="predicted"/>
<sequence length="169" mass="17236">MKASWKAGVFAGLVLPTSMMILAACGGSGDGAETAAVDADPAMVEAAEAREEGFKSLGRNFKTIKDNMDAGNAASDAALAAIDEVEVLADDLPNWFPEGSGPETGTDTEALPAIWEEPEAFQGKISDFQAAVTELGAAGESGDAAAISAAFGNVGKTCGSCHDDFREDD</sequence>
<keyword evidence="3" id="KW-1185">Reference proteome</keyword>
<reference evidence="3" key="1">
    <citation type="journal article" date="2019" name="Int. J. Syst. Evol. Microbiol.">
        <title>The Global Catalogue of Microorganisms (GCM) 10K type strain sequencing project: providing services to taxonomists for standard genome sequencing and annotation.</title>
        <authorList>
            <consortium name="The Broad Institute Genomics Platform"/>
            <consortium name="The Broad Institute Genome Sequencing Center for Infectious Disease"/>
            <person name="Wu L."/>
            <person name="Ma J."/>
        </authorList>
    </citation>
    <scope>NUCLEOTIDE SEQUENCE [LARGE SCALE GENOMIC DNA]</scope>
    <source>
        <strain evidence="3">CGMCC-1.15741</strain>
    </source>
</reference>
<dbReference type="PRINTS" id="PR00608">
    <property type="entry name" value="CYTCHROMECII"/>
</dbReference>
<dbReference type="InterPro" id="IPR010980">
    <property type="entry name" value="Cyt_c/b562"/>
</dbReference>
<name>A0ABW1S5T6_9PROT</name>
<organism evidence="2 3">
    <name type="scientific">Ponticaulis profundi</name>
    <dbReference type="NCBI Taxonomy" id="2665222"/>
    <lineage>
        <taxon>Bacteria</taxon>
        <taxon>Pseudomonadati</taxon>
        <taxon>Pseudomonadota</taxon>
        <taxon>Alphaproteobacteria</taxon>
        <taxon>Hyphomonadales</taxon>
        <taxon>Hyphomonadaceae</taxon>
        <taxon>Ponticaulis</taxon>
    </lineage>
</organism>
<dbReference type="Gene3D" id="1.20.120.10">
    <property type="entry name" value="Cytochrome c/b562"/>
    <property type="match status" value="1"/>
</dbReference>
<evidence type="ECO:0000313" key="2">
    <source>
        <dbReference type="EMBL" id="MFC6197003.1"/>
    </source>
</evidence>
<protein>
    <submittedName>
        <fullName evidence="2">C-type cytochrome</fullName>
    </submittedName>
</protein>
<feature type="signal peptide" evidence="1">
    <location>
        <begin position="1"/>
        <end position="23"/>
    </location>
</feature>
<dbReference type="Pfam" id="PF01322">
    <property type="entry name" value="Cytochrom_C_2"/>
    <property type="match status" value="1"/>
</dbReference>
<dbReference type="EMBL" id="JBHSSW010000003">
    <property type="protein sequence ID" value="MFC6197003.1"/>
    <property type="molecule type" value="Genomic_DNA"/>
</dbReference>
<dbReference type="PROSITE" id="PS51257">
    <property type="entry name" value="PROKAR_LIPOPROTEIN"/>
    <property type="match status" value="1"/>
</dbReference>